<comment type="caution">
    <text evidence="5">The sequence shown here is derived from an EMBL/GenBank/DDBJ whole genome shotgun (WGS) entry which is preliminary data.</text>
</comment>
<keyword evidence="6" id="KW-1185">Reference proteome</keyword>
<dbReference type="EMBL" id="SAYU02000045">
    <property type="protein sequence ID" value="NHA69052.1"/>
    <property type="molecule type" value="Genomic_DNA"/>
</dbReference>
<dbReference type="SUPFAM" id="SSF46689">
    <property type="entry name" value="Homeodomain-like"/>
    <property type="match status" value="2"/>
</dbReference>
<dbReference type="SMART" id="SM00342">
    <property type="entry name" value="HTH_ARAC"/>
    <property type="match status" value="1"/>
</dbReference>
<dbReference type="Pfam" id="PF12833">
    <property type="entry name" value="HTH_18"/>
    <property type="match status" value="1"/>
</dbReference>
<proteinExistence type="predicted"/>
<dbReference type="InterPro" id="IPR018060">
    <property type="entry name" value="HTH_AraC"/>
</dbReference>
<dbReference type="AlphaFoldDB" id="A0A8T6R5M1"/>
<reference evidence="5" key="1">
    <citation type="submission" date="2020-03" db="EMBL/GenBank/DDBJ databases">
        <title>Phycicoccus flavus sp. nov., a novel endophytic actinobacterium isolated from branch of Kandelia candel.</title>
        <authorList>
            <person name="Tuo L."/>
        </authorList>
    </citation>
    <scope>NUCLEOTIDE SEQUENCE</scope>
    <source>
        <strain evidence="5">CMS6Z-2</strain>
    </source>
</reference>
<evidence type="ECO:0000313" key="6">
    <source>
        <dbReference type="Proteomes" id="UP000287866"/>
    </source>
</evidence>
<accession>A0A8T6R5M1</accession>
<dbReference type="Gene3D" id="1.10.10.60">
    <property type="entry name" value="Homeodomain-like"/>
    <property type="match status" value="2"/>
</dbReference>
<keyword evidence="2" id="KW-0238">DNA-binding</keyword>
<dbReference type="PRINTS" id="PR00032">
    <property type="entry name" value="HTHARAC"/>
</dbReference>
<evidence type="ECO:0000256" key="3">
    <source>
        <dbReference type="ARBA" id="ARBA00023163"/>
    </source>
</evidence>
<keyword evidence="1" id="KW-0805">Transcription regulation</keyword>
<dbReference type="PANTHER" id="PTHR43280">
    <property type="entry name" value="ARAC-FAMILY TRANSCRIPTIONAL REGULATOR"/>
    <property type="match status" value="1"/>
</dbReference>
<protein>
    <submittedName>
        <fullName evidence="5">Helix-turn-helix transcriptional regulator</fullName>
    </submittedName>
</protein>
<feature type="domain" description="HTH araC/xylS-type" evidence="4">
    <location>
        <begin position="13"/>
        <end position="112"/>
    </location>
</feature>
<gene>
    <name evidence="5" type="ORF">EPD83_013460</name>
</gene>
<sequence length="264" mass="27337">MSTATDQQDPAVLEAIAFMRLNCDGDVTLDRLAEHVSYSKFYFLRRFKTVTGMTPGQCLTAIRIATSKQLLATDPSMSITDLSLAVGYSSMGAFCTRFRTTVGVTPKEYRALHRGEDLDLGPAGRPARPGPGRTGASLVRGSLVRADVPADAVTYVGLFKGSDPFGVPASCAVLSGAESAFTLEAPVAGRAWTVQAVTLASGPGAPAAGPGPVLALGAVTHHDRGAVDVELPMAAAPAHVIPPLTALPELHARGLPVLRPALVG</sequence>
<evidence type="ECO:0000256" key="1">
    <source>
        <dbReference type="ARBA" id="ARBA00023015"/>
    </source>
</evidence>
<dbReference type="InterPro" id="IPR020449">
    <property type="entry name" value="Tscrpt_reg_AraC-type_HTH"/>
</dbReference>
<dbReference type="InterPro" id="IPR009057">
    <property type="entry name" value="Homeodomain-like_sf"/>
</dbReference>
<dbReference type="PROSITE" id="PS00041">
    <property type="entry name" value="HTH_ARAC_FAMILY_1"/>
    <property type="match status" value="1"/>
</dbReference>
<name>A0A8T6R5M1_9MICO</name>
<evidence type="ECO:0000313" key="5">
    <source>
        <dbReference type="EMBL" id="NHA69052.1"/>
    </source>
</evidence>
<organism evidence="5 6">
    <name type="scientific">Phycicoccus flavus</name>
    <dbReference type="NCBI Taxonomy" id="2502783"/>
    <lineage>
        <taxon>Bacteria</taxon>
        <taxon>Bacillati</taxon>
        <taxon>Actinomycetota</taxon>
        <taxon>Actinomycetes</taxon>
        <taxon>Micrococcales</taxon>
        <taxon>Intrasporangiaceae</taxon>
        <taxon>Phycicoccus</taxon>
    </lineage>
</organism>
<keyword evidence="3" id="KW-0804">Transcription</keyword>
<dbReference type="InterPro" id="IPR018062">
    <property type="entry name" value="HTH_AraC-typ_CS"/>
</dbReference>
<dbReference type="PROSITE" id="PS01124">
    <property type="entry name" value="HTH_ARAC_FAMILY_2"/>
    <property type="match status" value="1"/>
</dbReference>
<dbReference type="GO" id="GO:0003700">
    <property type="term" value="F:DNA-binding transcription factor activity"/>
    <property type="evidence" value="ECO:0007669"/>
    <property type="project" value="InterPro"/>
</dbReference>
<dbReference type="PANTHER" id="PTHR43280:SF28">
    <property type="entry name" value="HTH-TYPE TRANSCRIPTIONAL ACTIVATOR RHAS"/>
    <property type="match status" value="1"/>
</dbReference>
<dbReference type="RefSeq" id="WP_164896114.1">
    <property type="nucleotide sequence ID" value="NZ_SAYU02000045.1"/>
</dbReference>
<dbReference type="Proteomes" id="UP000287866">
    <property type="component" value="Unassembled WGS sequence"/>
</dbReference>
<evidence type="ECO:0000259" key="4">
    <source>
        <dbReference type="PROSITE" id="PS01124"/>
    </source>
</evidence>
<dbReference type="GO" id="GO:0043565">
    <property type="term" value="F:sequence-specific DNA binding"/>
    <property type="evidence" value="ECO:0007669"/>
    <property type="project" value="InterPro"/>
</dbReference>
<evidence type="ECO:0000256" key="2">
    <source>
        <dbReference type="ARBA" id="ARBA00023125"/>
    </source>
</evidence>